<sequence>MKFHIFIVASIASFALGAPAMAGDLVFTDDSGASATLYGQINLTYQGVDDGEKTYNEFVDNSNSTSRVGLWVELPVTEGLFRFNFETGLGLRNTAESSQNDNVDFFDWRETDIRKGEGVFVSDFGSLWLGQGSMATDGLAEIDNSGTTLAGYVNLGDTAGSFQFRNGAVLSGTSIGSAYKDFDGARRMRVRYDTPDFRGFMLSAAYGQEVLSKGDDADYYDAAIRYGLANDTIKLDAGLGYAWKDDSSNTEQIMASGSVVHLPTGLNITLSGGMADDNGGEFGYVKVGWKGELISFGPSAISVDYYDGADFNVSGSDSSSWGIQAVQNFTDLNLEAYAGYRSFSFDDDTGANYHDIGTVLAGARWRF</sequence>
<accession>A0A7L5BW71</accession>
<feature type="chain" id="PRO_5029699875" evidence="1">
    <location>
        <begin position="23"/>
        <end position="367"/>
    </location>
</feature>
<organism evidence="3 4">
    <name type="scientific">Pikeienuella piscinae</name>
    <dbReference type="NCBI Taxonomy" id="2748098"/>
    <lineage>
        <taxon>Bacteria</taxon>
        <taxon>Pseudomonadati</taxon>
        <taxon>Pseudomonadota</taxon>
        <taxon>Alphaproteobacteria</taxon>
        <taxon>Rhodobacterales</taxon>
        <taxon>Paracoccaceae</taxon>
        <taxon>Pikeienuella</taxon>
    </lineage>
</organism>
<evidence type="ECO:0000256" key="1">
    <source>
        <dbReference type="SAM" id="SignalP"/>
    </source>
</evidence>
<dbReference type="EMBL" id="CP049056">
    <property type="protein sequence ID" value="QIE55681.1"/>
    <property type="molecule type" value="Genomic_DNA"/>
</dbReference>
<dbReference type="Pfam" id="PF13609">
    <property type="entry name" value="Porin_4"/>
    <property type="match status" value="1"/>
</dbReference>
<proteinExistence type="predicted"/>
<dbReference type="RefSeq" id="WP_165097922.1">
    <property type="nucleotide sequence ID" value="NZ_CP049056.1"/>
</dbReference>
<evidence type="ECO:0000313" key="3">
    <source>
        <dbReference type="EMBL" id="QIE55681.1"/>
    </source>
</evidence>
<dbReference type="SUPFAM" id="SSF56935">
    <property type="entry name" value="Porins"/>
    <property type="match status" value="1"/>
</dbReference>
<keyword evidence="4" id="KW-1185">Reference proteome</keyword>
<dbReference type="Gene3D" id="2.40.160.10">
    <property type="entry name" value="Porin"/>
    <property type="match status" value="1"/>
</dbReference>
<dbReference type="InterPro" id="IPR023614">
    <property type="entry name" value="Porin_dom_sf"/>
</dbReference>
<evidence type="ECO:0000259" key="2">
    <source>
        <dbReference type="Pfam" id="PF13609"/>
    </source>
</evidence>
<feature type="signal peptide" evidence="1">
    <location>
        <begin position="1"/>
        <end position="22"/>
    </location>
</feature>
<feature type="domain" description="Porin" evidence="2">
    <location>
        <begin position="10"/>
        <end position="347"/>
    </location>
</feature>
<gene>
    <name evidence="3" type="ORF">G5B40_09615</name>
</gene>
<dbReference type="InterPro" id="IPR033900">
    <property type="entry name" value="Gram_neg_porin_domain"/>
</dbReference>
<dbReference type="Proteomes" id="UP000503336">
    <property type="component" value="Chromosome"/>
</dbReference>
<dbReference type="AlphaFoldDB" id="A0A7L5BW71"/>
<dbReference type="GO" id="GO:0015288">
    <property type="term" value="F:porin activity"/>
    <property type="evidence" value="ECO:0007669"/>
    <property type="project" value="InterPro"/>
</dbReference>
<evidence type="ECO:0000313" key="4">
    <source>
        <dbReference type="Proteomes" id="UP000503336"/>
    </source>
</evidence>
<dbReference type="KEGG" id="hdh:G5B40_09615"/>
<protein>
    <submittedName>
        <fullName evidence="3">Porin</fullName>
    </submittedName>
</protein>
<name>A0A7L5BW71_9RHOB</name>
<keyword evidence="1" id="KW-0732">Signal</keyword>
<dbReference type="GO" id="GO:0016020">
    <property type="term" value="C:membrane"/>
    <property type="evidence" value="ECO:0007669"/>
    <property type="project" value="InterPro"/>
</dbReference>
<reference evidence="3 4" key="1">
    <citation type="submission" date="2020-02" db="EMBL/GenBank/DDBJ databases">
        <title>complete genome sequence of Rhodobacteraceae bacterium.</title>
        <authorList>
            <person name="Park J."/>
            <person name="Kim Y.-S."/>
            <person name="Kim K.-H."/>
        </authorList>
    </citation>
    <scope>NUCLEOTIDE SEQUENCE [LARGE SCALE GENOMIC DNA]</scope>
    <source>
        <strain evidence="3 4">RR4-56</strain>
    </source>
</reference>